<evidence type="ECO:0000313" key="9">
    <source>
        <dbReference type="Proteomes" id="UP000198284"/>
    </source>
</evidence>
<comment type="subcellular location">
    <subcellularLocation>
        <location evidence="1">Cell membrane</location>
        <topology evidence="1">Multi-pass membrane protein</topology>
    </subcellularLocation>
</comment>
<dbReference type="GO" id="GO:0005886">
    <property type="term" value="C:plasma membrane"/>
    <property type="evidence" value="ECO:0007669"/>
    <property type="project" value="UniProtKB-SubCell"/>
</dbReference>
<accession>A0A239IW40</accession>
<feature type="transmembrane region" description="Helical" evidence="7">
    <location>
        <begin position="27"/>
        <end position="51"/>
    </location>
</feature>
<evidence type="ECO:0000256" key="3">
    <source>
        <dbReference type="ARBA" id="ARBA00022475"/>
    </source>
</evidence>
<evidence type="ECO:0000256" key="2">
    <source>
        <dbReference type="ARBA" id="ARBA00005262"/>
    </source>
</evidence>
<dbReference type="InterPro" id="IPR003370">
    <property type="entry name" value="Chromate_transpt"/>
</dbReference>
<evidence type="ECO:0000256" key="6">
    <source>
        <dbReference type="ARBA" id="ARBA00023136"/>
    </source>
</evidence>
<evidence type="ECO:0000256" key="7">
    <source>
        <dbReference type="SAM" id="Phobius"/>
    </source>
</evidence>
<dbReference type="PANTHER" id="PTHR43663:SF1">
    <property type="entry name" value="CHROMATE TRANSPORTER"/>
    <property type="match status" value="1"/>
</dbReference>
<dbReference type="Proteomes" id="UP000198284">
    <property type="component" value="Unassembled WGS sequence"/>
</dbReference>
<keyword evidence="3" id="KW-1003">Cell membrane</keyword>
<evidence type="ECO:0000313" key="8">
    <source>
        <dbReference type="EMBL" id="SNS97223.1"/>
    </source>
</evidence>
<proteinExistence type="inferred from homology"/>
<reference evidence="8 9" key="1">
    <citation type="submission" date="2017-06" db="EMBL/GenBank/DDBJ databases">
        <authorList>
            <person name="Kim H.J."/>
            <person name="Triplett B.A."/>
        </authorList>
    </citation>
    <scope>NUCLEOTIDE SEQUENCE [LARGE SCALE GENOMIC DNA]</scope>
    <source>
        <strain evidence="8 9">U15</strain>
    </source>
</reference>
<gene>
    <name evidence="8" type="ORF">SAMN06265795_110131</name>
</gene>
<evidence type="ECO:0000256" key="1">
    <source>
        <dbReference type="ARBA" id="ARBA00004651"/>
    </source>
</evidence>
<feature type="transmembrane region" description="Helical" evidence="7">
    <location>
        <begin position="95"/>
        <end position="119"/>
    </location>
</feature>
<keyword evidence="6 7" id="KW-0472">Membrane</keyword>
<dbReference type="RefSeq" id="WP_089400193.1">
    <property type="nucleotide sequence ID" value="NZ_FZOT01000010.1"/>
</dbReference>
<dbReference type="OrthoDB" id="8969999at2"/>
<organism evidence="8 9">
    <name type="scientific">Noviherbaspirillum humi</name>
    <dbReference type="NCBI Taxonomy" id="1688639"/>
    <lineage>
        <taxon>Bacteria</taxon>
        <taxon>Pseudomonadati</taxon>
        <taxon>Pseudomonadota</taxon>
        <taxon>Betaproteobacteria</taxon>
        <taxon>Burkholderiales</taxon>
        <taxon>Oxalobacteraceae</taxon>
        <taxon>Noviherbaspirillum</taxon>
    </lineage>
</organism>
<evidence type="ECO:0000256" key="5">
    <source>
        <dbReference type="ARBA" id="ARBA00022989"/>
    </source>
</evidence>
<evidence type="ECO:0000256" key="4">
    <source>
        <dbReference type="ARBA" id="ARBA00022692"/>
    </source>
</evidence>
<protein>
    <submittedName>
        <fullName evidence="8">Chromate transporter</fullName>
    </submittedName>
</protein>
<name>A0A239IW40_9BURK</name>
<keyword evidence="5 7" id="KW-1133">Transmembrane helix</keyword>
<feature type="transmembrane region" description="Helical" evidence="7">
    <location>
        <begin position="162"/>
        <end position="195"/>
    </location>
</feature>
<dbReference type="AlphaFoldDB" id="A0A239IW40"/>
<comment type="similarity">
    <text evidence="2">Belongs to the chromate ion transporter (CHR) (TC 2.A.51) family.</text>
</comment>
<sequence length="198" mass="20603">MQANESGVSRAGGTAHEAGPEAPVISLWALFLCFLQVGVTSFGGGTQAWVYRAVVDQRGWLKEQDFLTGMTVAQIMPGANPVNVALYVGQRLRGAIGAVVATAGMVVPAICVILIVGAIYSGVARYPLTHFLLLGIATVGVGATLAAGIKAARRIERRAAPILIGIVTFVAVGVFHVSMIPVVVVLAPLSIFLAARRK</sequence>
<feature type="transmembrane region" description="Helical" evidence="7">
    <location>
        <begin position="131"/>
        <end position="150"/>
    </location>
</feature>
<dbReference type="Pfam" id="PF02417">
    <property type="entry name" value="Chromate_transp"/>
    <property type="match status" value="1"/>
</dbReference>
<keyword evidence="4 7" id="KW-0812">Transmembrane</keyword>
<dbReference type="EMBL" id="FZOT01000010">
    <property type="protein sequence ID" value="SNS97223.1"/>
    <property type="molecule type" value="Genomic_DNA"/>
</dbReference>
<keyword evidence="9" id="KW-1185">Reference proteome</keyword>
<dbReference type="PANTHER" id="PTHR43663">
    <property type="entry name" value="CHROMATE TRANSPORT PROTEIN-RELATED"/>
    <property type="match status" value="1"/>
</dbReference>
<dbReference type="InterPro" id="IPR052518">
    <property type="entry name" value="CHR_Transporter"/>
</dbReference>
<dbReference type="GO" id="GO:0015109">
    <property type="term" value="F:chromate transmembrane transporter activity"/>
    <property type="evidence" value="ECO:0007669"/>
    <property type="project" value="InterPro"/>
</dbReference>